<comment type="caution">
    <text evidence="1">The sequence shown here is derived from an EMBL/GenBank/DDBJ whole genome shotgun (WGS) entry which is preliminary data.</text>
</comment>
<proteinExistence type="predicted"/>
<gene>
    <name evidence="1" type="ORF">Pph01_61170</name>
</gene>
<accession>A0A8J3UEZ0</accession>
<name>A0A8J3UEZ0_9ACTN</name>
<dbReference type="EMBL" id="BOOP01000030">
    <property type="protein sequence ID" value="GII41114.1"/>
    <property type="molecule type" value="Genomic_DNA"/>
</dbReference>
<keyword evidence="2" id="KW-1185">Reference proteome</keyword>
<dbReference type="RefSeq" id="WP_204076585.1">
    <property type="nucleotide sequence ID" value="NZ_BAABHI010000042.1"/>
</dbReference>
<evidence type="ECO:0000313" key="1">
    <source>
        <dbReference type="EMBL" id="GII41114.1"/>
    </source>
</evidence>
<evidence type="ECO:0000313" key="2">
    <source>
        <dbReference type="Proteomes" id="UP000622547"/>
    </source>
</evidence>
<reference evidence="1 2" key="1">
    <citation type="submission" date="2021-01" db="EMBL/GenBank/DDBJ databases">
        <title>Whole genome shotgun sequence of Planotetraspora phitsanulokensis NBRC 104273.</title>
        <authorList>
            <person name="Komaki H."/>
            <person name="Tamura T."/>
        </authorList>
    </citation>
    <scope>NUCLEOTIDE SEQUENCE [LARGE SCALE GENOMIC DNA]</scope>
    <source>
        <strain evidence="1 2">NBRC 104273</strain>
    </source>
</reference>
<evidence type="ECO:0008006" key="3">
    <source>
        <dbReference type="Google" id="ProtNLM"/>
    </source>
</evidence>
<dbReference type="Proteomes" id="UP000622547">
    <property type="component" value="Unassembled WGS sequence"/>
</dbReference>
<protein>
    <recommendedName>
        <fullName evidence="3">Ribbon-helix-helix protein CopG domain-containing protein</fullName>
    </recommendedName>
</protein>
<organism evidence="1 2">
    <name type="scientific">Planotetraspora phitsanulokensis</name>
    <dbReference type="NCBI Taxonomy" id="575192"/>
    <lineage>
        <taxon>Bacteria</taxon>
        <taxon>Bacillati</taxon>
        <taxon>Actinomycetota</taxon>
        <taxon>Actinomycetes</taxon>
        <taxon>Streptosporangiales</taxon>
        <taxon>Streptosporangiaceae</taxon>
        <taxon>Planotetraspora</taxon>
    </lineage>
</organism>
<dbReference type="AlphaFoldDB" id="A0A8J3UEZ0"/>
<sequence length="80" mass="9066">MADGAREKKDQPAVERINAALVPESAQALDELQRRTGLKKVDLVNRALMIYEFIDSELRNGKQIVLRDKEGSDQLVKIIF</sequence>